<proteinExistence type="predicted"/>
<sequence>MSSQTYNFEVEMTCEGCAIAVKRVLSRLGGDVSSVNTDVEKNTVTMLIFLNIGHIPKGWLRLSQAHRTGQLVWRFEAKGADLVQCPARGGYGYLRRRALIWRSVPLVADMAI</sequence>
<dbReference type="Proteomes" id="UP001651158">
    <property type="component" value="Unassembled WGS sequence"/>
</dbReference>
<dbReference type="EMBL" id="JAKROA010000002">
    <property type="protein sequence ID" value="KAL5110384.1"/>
    <property type="molecule type" value="Genomic_DNA"/>
</dbReference>
<evidence type="ECO:0000313" key="3">
    <source>
        <dbReference type="Proteomes" id="UP001651158"/>
    </source>
</evidence>
<dbReference type="Gene3D" id="3.30.70.100">
    <property type="match status" value="1"/>
</dbReference>
<dbReference type="SUPFAM" id="SSF55008">
    <property type="entry name" value="HMA, heavy metal-associated domain"/>
    <property type="match status" value="1"/>
</dbReference>
<dbReference type="InterPro" id="IPR006121">
    <property type="entry name" value="HMA_dom"/>
</dbReference>
<dbReference type="InterPro" id="IPR036163">
    <property type="entry name" value="HMA_dom_sf"/>
</dbReference>
<keyword evidence="3" id="KW-1185">Reference proteome</keyword>
<dbReference type="CDD" id="cd00371">
    <property type="entry name" value="HMA"/>
    <property type="match status" value="1"/>
</dbReference>
<accession>A0ABR4QKN4</accession>
<evidence type="ECO:0000313" key="2">
    <source>
        <dbReference type="EMBL" id="KAL5110384.1"/>
    </source>
</evidence>
<evidence type="ECO:0000259" key="1">
    <source>
        <dbReference type="Pfam" id="PF00403"/>
    </source>
</evidence>
<organism evidence="2 3">
    <name type="scientific">Taenia crassiceps</name>
    <dbReference type="NCBI Taxonomy" id="6207"/>
    <lineage>
        <taxon>Eukaryota</taxon>
        <taxon>Metazoa</taxon>
        <taxon>Spiralia</taxon>
        <taxon>Lophotrochozoa</taxon>
        <taxon>Platyhelminthes</taxon>
        <taxon>Cestoda</taxon>
        <taxon>Eucestoda</taxon>
        <taxon>Cyclophyllidea</taxon>
        <taxon>Taeniidae</taxon>
        <taxon>Taenia</taxon>
    </lineage>
</organism>
<gene>
    <name evidence="2" type="ORF">TcWFU_005327</name>
</gene>
<name>A0ABR4QKN4_9CEST</name>
<feature type="domain" description="HMA" evidence="1">
    <location>
        <begin position="8"/>
        <end position="45"/>
    </location>
</feature>
<reference evidence="2 3" key="1">
    <citation type="journal article" date="2022" name="Front. Cell. Infect. Microbiol.">
        <title>The Genomes of Two Strains of Taenia crassiceps the Animal Model for the Study of Human Cysticercosis.</title>
        <authorList>
            <person name="Bobes R.J."/>
            <person name="Estrada K."/>
            <person name="Rios-Valencia D.G."/>
            <person name="Calderon-Gallegos A."/>
            <person name="de la Torre P."/>
            <person name="Carrero J.C."/>
            <person name="Sanchez-Flores A."/>
            <person name="Laclette J.P."/>
        </authorList>
    </citation>
    <scope>NUCLEOTIDE SEQUENCE [LARGE SCALE GENOMIC DNA]</scope>
    <source>
        <strain evidence="2">WFUcys</strain>
    </source>
</reference>
<comment type="caution">
    <text evidence="2">The sequence shown here is derived from an EMBL/GenBank/DDBJ whole genome shotgun (WGS) entry which is preliminary data.</text>
</comment>
<dbReference type="Pfam" id="PF00403">
    <property type="entry name" value="HMA"/>
    <property type="match status" value="1"/>
</dbReference>
<protein>
    <recommendedName>
        <fullName evidence="1">HMA domain-containing protein</fullName>
    </recommendedName>
</protein>